<feature type="non-terminal residue" evidence="1">
    <location>
        <position position="1"/>
    </location>
</feature>
<protein>
    <recommendedName>
        <fullName evidence="3">DFP2-like protein</fullName>
    </recommendedName>
</protein>
<comment type="caution">
    <text evidence="1">The sequence shown here is derived from an EMBL/GenBank/DDBJ whole genome shotgun (WGS) entry which is preliminary data.</text>
</comment>
<evidence type="ECO:0000313" key="1">
    <source>
        <dbReference type="EMBL" id="OTF75494.1"/>
    </source>
</evidence>
<organism evidence="1 2">
    <name type="scientific">Euroglyphus maynei</name>
    <name type="common">Mayne's house dust mite</name>
    <dbReference type="NCBI Taxonomy" id="6958"/>
    <lineage>
        <taxon>Eukaryota</taxon>
        <taxon>Metazoa</taxon>
        <taxon>Ecdysozoa</taxon>
        <taxon>Arthropoda</taxon>
        <taxon>Chelicerata</taxon>
        <taxon>Arachnida</taxon>
        <taxon>Acari</taxon>
        <taxon>Acariformes</taxon>
        <taxon>Sarcoptiformes</taxon>
        <taxon>Astigmata</taxon>
        <taxon>Psoroptidia</taxon>
        <taxon>Analgoidea</taxon>
        <taxon>Pyroglyphidae</taxon>
        <taxon>Pyroglyphinae</taxon>
        <taxon>Euroglyphus</taxon>
    </lineage>
</organism>
<dbReference type="EMBL" id="MUJZ01041712">
    <property type="protein sequence ID" value="OTF75494.1"/>
    <property type="molecule type" value="Genomic_DNA"/>
</dbReference>
<evidence type="ECO:0000313" key="2">
    <source>
        <dbReference type="Proteomes" id="UP000194236"/>
    </source>
</evidence>
<name>A0A1Y3B600_EURMA</name>
<dbReference type="Proteomes" id="UP000194236">
    <property type="component" value="Unassembled WGS sequence"/>
</dbReference>
<dbReference type="AlphaFoldDB" id="A0A1Y3B600"/>
<gene>
    <name evidence="1" type="ORF">BLA29_013148</name>
</gene>
<accession>A0A1Y3B600</accession>
<keyword evidence="2" id="KW-1185">Reference proteome</keyword>
<sequence length="139" mass="13233">ILRHTVTKPVLQEVREVIAPFRRITQTVQPVQESIETLVARNAGGAPAGNAVATLAAGPALATTGALGGGALLAGGPAFATAGALGGGALLAGGPAFATGATLLGTGLAGAGFGRAAYGYGAGAYGLAGLGAGKLYSKY</sequence>
<reference evidence="1 2" key="1">
    <citation type="submission" date="2017-03" db="EMBL/GenBank/DDBJ databases">
        <title>Genome Survey of Euroglyphus maynei.</title>
        <authorList>
            <person name="Arlian L.G."/>
            <person name="Morgan M.S."/>
            <person name="Rider S.D."/>
        </authorList>
    </citation>
    <scope>NUCLEOTIDE SEQUENCE [LARGE SCALE GENOMIC DNA]</scope>
    <source>
        <strain evidence="1">Arlian Lab</strain>
        <tissue evidence="1">Whole body</tissue>
    </source>
</reference>
<evidence type="ECO:0008006" key="3">
    <source>
        <dbReference type="Google" id="ProtNLM"/>
    </source>
</evidence>
<proteinExistence type="predicted"/>